<dbReference type="Proteomes" id="UP001153678">
    <property type="component" value="Unassembled WGS sequence"/>
</dbReference>
<gene>
    <name evidence="1" type="ORF">FWILDA_LOCUS8259</name>
</gene>
<proteinExistence type="predicted"/>
<evidence type="ECO:0000313" key="1">
    <source>
        <dbReference type="EMBL" id="CAI2177785.1"/>
    </source>
</evidence>
<dbReference type="AlphaFoldDB" id="A0A9W4SQK0"/>
<name>A0A9W4SQK0_9GLOM</name>
<sequence length="307" mass="37088">MDEQEKLYNKFTREVEKLSGMKKDYFDNKRKFQVNIDMDNDSHRRTVINDIVQSIQSKEEKNLYIKYQHSFRFYYIMTQYKKRYEEEGSKKVTQKLMNDIDLSHSYQIIKKTLRIHHLFNCPRLIGINEAYKNCQISTREFYLLSDSKWNTISKIYDFNEQYLEDYLYWKVKRRKVVIKESEEESDKTISDIAERKRKAQYRKRIQKLIVNKGNGNENNEDTNPQKRIRTDDINIEQGQNNEGKLPPQIQVAYIIAICTAILNPKYEYIQLNENIMKRNVDHYLKQIQEGQKICPYDKIISINNEKQ</sequence>
<organism evidence="1 2">
    <name type="scientific">Funneliformis geosporum</name>
    <dbReference type="NCBI Taxonomy" id="1117311"/>
    <lineage>
        <taxon>Eukaryota</taxon>
        <taxon>Fungi</taxon>
        <taxon>Fungi incertae sedis</taxon>
        <taxon>Mucoromycota</taxon>
        <taxon>Glomeromycotina</taxon>
        <taxon>Glomeromycetes</taxon>
        <taxon>Glomerales</taxon>
        <taxon>Glomeraceae</taxon>
        <taxon>Funneliformis</taxon>
    </lineage>
</organism>
<keyword evidence="2" id="KW-1185">Reference proteome</keyword>
<dbReference type="EMBL" id="CAMKVN010001735">
    <property type="protein sequence ID" value="CAI2177785.1"/>
    <property type="molecule type" value="Genomic_DNA"/>
</dbReference>
<comment type="caution">
    <text evidence="1">The sequence shown here is derived from an EMBL/GenBank/DDBJ whole genome shotgun (WGS) entry which is preliminary data.</text>
</comment>
<evidence type="ECO:0000313" key="2">
    <source>
        <dbReference type="Proteomes" id="UP001153678"/>
    </source>
</evidence>
<reference evidence="1" key="1">
    <citation type="submission" date="2022-08" db="EMBL/GenBank/DDBJ databases">
        <authorList>
            <person name="Kallberg Y."/>
            <person name="Tangrot J."/>
            <person name="Rosling A."/>
        </authorList>
    </citation>
    <scope>NUCLEOTIDE SEQUENCE</scope>
    <source>
        <strain evidence="1">Wild A</strain>
    </source>
</reference>
<protein>
    <submittedName>
        <fullName evidence="1">460_t:CDS:1</fullName>
    </submittedName>
</protein>
<accession>A0A9W4SQK0</accession>
<dbReference type="OrthoDB" id="2375214at2759"/>